<accession>A0A7R9DRF1</accession>
<dbReference type="AlphaFoldDB" id="A0A7R9DRF1"/>
<proteinExistence type="predicted"/>
<gene>
    <name evidence="1" type="ORF">TCEB3V08_LOCUS13793</name>
</gene>
<protein>
    <submittedName>
        <fullName evidence="1">Uncharacterized protein</fullName>
    </submittedName>
</protein>
<sequence>MLAVRTPLQHQALTLEFQTSLDDISVQPTTRLLPSSATQNAVQLSSSFIKGSYLLRTETRISYFGRNLWIVLGHTLSLWTGKKSQNAARKWLVLGAWPVRVVALR</sequence>
<evidence type="ECO:0000313" key="1">
    <source>
        <dbReference type="EMBL" id="CAD7419474.1"/>
    </source>
</evidence>
<organism evidence="1">
    <name type="scientific">Timema cristinae</name>
    <name type="common">Walking stick</name>
    <dbReference type="NCBI Taxonomy" id="61476"/>
    <lineage>
        <taxon>Eukaryota</taxon>
        <taxon>Metazoa</taxon>
        <taxon>Ecdysozoa</taxon>
        <taxon>Arthropoda</taxon>
        <taxon>Hexapoda</taxon>
        <taxon>Insecta</taxon>
        <taxon>Pterygota</taxon>
        <taxon>Neoptera</taxon>
        <taxon>Polyneoptera</taxon>
        <taxon>Phasmatodea</taxon>
        <taxon>Timematodea</taxon>
        <taxon>Timematoidea</taxon>
        <taxon>Timematidae</taxon>
        <taxon>Timema</taxon>
    </lineage>
</organism>
<reference evidence="1" key="1">
    <citation type="submission" date="2020-11" db="EMBL/GenBank/DDBJ databases">
        <authorList>
            <person name="Tran Van P."/>
        </authorList>
    </citation>
    <scope>NUCLEOTIDE SEQUENCE</scope>
</reference>
<name>A0A7R9DRF1_TIMCR</name>
<dbReference type="EMBL" id="OC353196">
    <property type="protein sequence ID" value="CAD7419474.1"/>
    <property type="molecule type" value="Genomic_DNA"/>
</dbReference>